<dbReference type="Gene3D" id="3.40.30.10">
    <property type="entry name" value="Glutaredoxin"/>
    <property type="match status" value="1"/>
</dbReference>
<dbReference type="OrthoDB" id="6399635at2"/>
<feature type="coiled-coil region" evidence="1">
    <location>
        <begin position="118"/>
        <end position="149"/>
    </location>
</feature>
<keyword evidence="1" id="KW-0175">Coiled coil</keyword>
<evidence type="ECO:0000256" key="1">
    <source>
        <dbReference type="SAM" id="Coils"/>
    </source>
</evidence>
<organism evidence="2 3">
    <name type="scientific">Balneicella halophila</name>
    <dbReference type="NCBI Taxonomy" id="1537566"/>
    <lineage>
        <taxon>Bacteria</taxon>
        <taxon>Pseudomonadati</taxon>
        <taxon>Bacteroidota</taxon>
        <taxon>Bacteroidia</taxon>
        <taxon>Bacteroidales</taxon>
        <taxon>Balneicellaceae</taxon>
        <taxon>Balneicella</taxon>
    </lineage>
</organism>
<dbReference type="PROSITE" id="PS51257">
    <property type="entry name" value="PROKAR_LIPOPROTEIN"/>
    <property type="match status" value="1"/>
</dbReference>
<dbReference type="AlphaFoldDB" id="A0A7L4UMN6"/>
<keyword evidence="3" id="KW-1185">Reference proteome</keyword>
<dbReference type="InterPro" id="IPR036249">
    <property type="entry name" value="Thioredoxin-like_sf"/>
</dbReference>
<dbReference type="EMBL" id="QENZ01000005">
    <property type="protein sequence ID" value="PVX49886.1"/>
    <property type="molecule type" value="Genomic_DNA"/>
</dbReference>
<evidence type="ECO:0000313" key="2">
    <source>
        <dbReference type="EMBL" id="PVX49886.1"/>
    </source>
</evidence>
<name>A0A7L4UMN6_BALHA</name>
<dbReference type="Proteomes" id="UP000251835">
    <property type="component" value="Unassembled WGS sequence"/>
</dbReference>
<accession>A0A7L4UMN6</accession>
<sequence>MRKYTFFLLIISSFMLFSCGKKTIIEGVVSNADSSKLVLENFNAGTPIALGEKSLDEDGKFRFNVPALDTTEIYNLVLDSSRIIRLVVKPEEKISIKTDKKTFGKNYAVSGSEESELLQEAEMRLATTRAELKKLRKQYTEAKNDDEREQISKSFDTKLSEHYEYLRHFVFDNAPSLVSYLALFQKIDAETFVFNDLNDDKYVRAVAQRMKTEYPNSPYLPLLIKELDRRTVQKQNARIAQMVEVAKNSFPDLNLKNAEGKERSLKNVNAKYVLLWFGVLNEASKNHLLPIYTKYHNRGLEIYFVDENPNEQVWRQAVEDLNTPWINVRDNGLASKIYNVNKLPANYILEVEGTIEGKDLFNAYLPEKLEKLL</sequence>
<reference evidence="2 3" key="1">
    <citation type="submission" date="2018-05" db="EMBL/GenBank/DDBJ databases">
        <title>Genomic Encyclopedia of Type Strains, Phase IV (KMG-IV): sequencing the most valuable type-strain genomes for metagenomic binning, comparative biology and taxonomic classification.</title>
        <authorList>
            <person name="Goeker M."/>
        </authorList>
    </citation>
    <scope>NUCLEOTIDE SEQUENCE [LARGE SCALE GENOMIC DNA]</scope>
    <source>
        <strain evidence="2 3">DSM 28579</strain>
    </source>
</reference>
<proteinExistence type="predicted"/>
<evidence type="ECO:0000313" key="3">
    <source>
        <dbReference type="Proteomes" id="UP000251835"/>
    </source>
</evidence>
<comment type="caution">
    <text evidence="2">The sequence shown here is derived from an EMBL/GenBank/DDBJ whole genome shotgun (WGS) entry which is preliminary data.</text>
</comment>
<gene>
    <name evidence="2" type="ORF">C7377_1524</name>
</gene>
<dbReference type="RefSeq" id="WP_116496748.1">
    <property type="nucleotide sequence ID" value="NZ_QENZ01000005.1"/>
</dbReference>
<protein>
    <submittedName>
        <fullName evidence="2">Uncharacterized protein DUF4369</fullName>
    </submittedName>
</protein>
<dbReference type="SUPFAM" id="SSF52833">
    <property type="entry name" value="Thioredoxin-like"/>
    <property type="match status" value="1"/>
</dbReference>